<gene>
    <name evidence="1" type="ORF">CRX42_13025</name>
</gene>
<protein>
    <submittedName>
        <fullName evidence="1">Uncharacterized protein</fullName>
    </submittedName>
</protein>
<sequence length="508" mass="55958">MFLCRSSQSLTAIHLMNPQGKPEDIALCSTKGVTLSQAQKQVISNSKFFEAGASMSMLSQPGKAGDLFDQHASLLATLLRNSWNERSGTRELLVHFKGKEQPLGTALRHEIKLMSIESEQIGRQMSQGQPFDSWLLDTLSTPLQGLQDGSGKQGYPEFLTKIRALAAFGTTIWQLMNPVEDDKQPELYARNKASNTNACIAWLREAGLETQADDFSSRFKEFSIKTRTQIFDTPLSRARSERMPMVLINGTLQPVNGVYEDAAKFGLGFGQIIQNTVDPDSAEQSALRAALGDRNQHLNSILREGAPIADLTRPFTMSEADMENVPDAYTRLGITEMLEQFAMSHGSGINRWQLFGTFAVESNLQGLPIAGAHSGSTCDILLALSALHPERIYGDSAVALSAGLGIAAFMNFGAYHTFAETFPIAESVAVNRPYVPSNLAMVNQPDLYQRMERAAERCSPQGSEQFAQFRQAHGQTLQALSQQHPDLETVIPEVQFHASAQQIEQWRS</sequence>
<organism evidence="1 2">
    <name type="scientific">Pseudomonas jessenii</name>
    <dbReference type="NCBI Taxonomy" id="77298"/>
    <lineage>
        <taxon>Bacteria</taxon>
        <taxon>Pseudomonadati</taxon>
        <taxon>Pseudomonadota</taxon>
        <taxon>Gammaproteobacteria</taxon>
        <taxon>Pseudomonadales</taxon>
        <taxon>Pseudomonadaceae</taxon>
        <taxon>Pseudomonas</taxon>
    </lineage>
</organism>
<evidence type="ECO:0000313" key="2">
    <source>
        <dbReference type="Proteomes" id="UP000247437"/>
    </source>
</evidence>
<proteinExistence type="predicted"/>
<accession>A0A2W0EYQ5</accession>
<dbReference type="Proteomes" id="UP000247437">
    <property type="component" value="Unassembled WGS sequence"/>
</dbReference>
<evidence type="ECO:0000313" key="1">
    <source>
        <dbReference type="EMBL" id="PYY70121.1"/>
    </source>
</evidence>
<dbReference type="OrthoDB" id="7053408at2"/>
<name>A0A2W0EYQ5_PSEJE</name>
<comment type="caution">
    <text evidence="1">The sequence shown here is derived from an EMBL/GenBank/DDBJ whole genome shotgun (WGS) entry which is preliminary data.</text>
</comment>
<reference evidence="1 2" key="1">
    <citation type="journal article" date="2018" name="Appl. Microbiol. Biotechnol.">
        <title>Characterization of the caprolactam degradation pathway in Pseudomonas jessenii using mass spectrometry-based proteomics.</title>
        <authorList>
            <person name="Otzen M."/>
            <person name="Palacio C."/>
            <person name="Janssen D.B."/>
        </authorList>
    </citation>
    <scope>NUCLEOTIDE SEQUENCE [LARGE SCALE GENOMIC DNA]</scope>
    <source>
        <strain evidence="1 2">GO3</strain>
    </source>
</reference>
<dbReference type="AlphaFoldDB" id="A0A2W0EYQ5"/>
<dbReference type="EMBL" id="PDLL01000132">
    <property type="protein sequence ID" value="PYY70121.1"/>
    <property type="molecule type" value="Genomic_DNA"/>
</dbReference>